<proteinExistence type="predicted"/>
<gene>
    <name evidence="1" type="ORF">X975_22292</name>
</gene>
<feature type="non-terminal residue" evidence="1">
    <location>
        <position position="59"/>
    </location>
</feature>
<dbReference type="EMBL" id="KK116394">
    <property type="protein sequence ID" value="KFM67670.1"/>
    <property type="molecule type" value="Genomic_DNA"/>
</dbReference>
<accession>A0A087TRD1</accession>
<dbReference type="AlphaFoldDB" id="A0A087TRD1"/>
<organism evidence="1 2">
    <name type="scientific">Stegodyphus mimosarum</name>
    <name type="common">African social velvet spider</name>
    <dbReference type="NCBI Taxonomy" id="407821"/>
    <lineage>
        <taxon>Eukaryota</taxon>
        <taxon>Metazoa</taxon>
        <taxon>Ecdysozoa</taxon>
        <taxon>Arthropoda</taxon>
        <taxon>Chelicerata</taxon>
        <taxon>Arachnida</taxon>
        <taxon>Araneae</taxon>
        <taxon>Araneomorphae</taxon>
        <taxon>Entelegynae</taxon>
        <taxon>Eresoidea</taxon>
        <taxon>Eresidae</taxon>
        <taxon>Stegodyphus</taxon>
    </lineage>
</organism>
<evidence type="ECO:0000313" key="2">
    <source>
        <dbReference type="Proteomes" id="UP000054359"/>
    </source>
</evidence>
<name>A0A087TRD1_STEMI</name>
<sequence length="59" mass="7015">MPKDSYMLLVCSRILDNYYRNCNLVTEISKILCVHRTNSLHVVIIRLYTCWFIAQFLSC</sequence>
<dbReference type="Proteomes" id="UP000054359">
    <property type="component" value="Unassembled WGS sequence"/>
</dbReference>
<protein>
    <submittedName>
        <fullName evidence="1">Uncharacterized protein</fullName>
    </submittedName>
</protein>
<keyword evidence="2" id="KW-1185">Reference proteome</keyword>
<reference evidence="1 2" key="1">
    <citation type="submission" date="2013-11" db="EMBL/GenBank/DDBJ databases">
        <title>Genome sequencing of Stegodyphus mimosarum.</title>
        <authorList>
            <person name="Bechsgaard J."/>
        </authorList>
    </citation>
    <scope>NUCLEOTIDE SEQUENCE [LARGE SCALE GENOMIC DNA]</scope>
</reference>
<evidence type="ECO:0000313" key="1">
    <source>
        <dbReference type="EMBL" id="KFM67670.1"/>
    </source>
</evidence>